<evidence type="ECO:0000256" key="9">
    <source>
        <dbReference type="ARBA" id="ARBA00047725"/>
    </source>
</evidence>
<comment type="catalytic activity">
    <reaction evidence="10">
        <text>L-arginine + 2-oxoglutarate + O2 = guanidine + L-glutamate 5-semialdehyde + succinate + CO2</text>
        <dbReference type="Rhea" id="RHEA:31535"/>
        <dbReference type="ChEBI" id="CHEBI:15379"/>
        <dbReference type="ChEBI" id="CHEBI:16526"/>
        <dbReference type="ChEBI" id="CHEBI:16810"/>
        <dbReference type="ChEBI" id="CHEBI:30031"/>
        <dbReference type="ChEBI" id="CHEBI:30087"/>
        <dbReference type="ChEBI" id="CHEBI:32682"/>
        <dbReference type="ChEBI" id="CHEBI:58066"/>
        <dbReference type="EC" id="1.14.20.7"/>
    </reaction>
</comment>
<evidence type="ECO:0000256" key="7">
    <source>
        <dbReference type="ARBA" id="ARBA00031011"/>
    </source>
</evidence>
<dbReference type="Proteomes" id="UP000193224">
    <property type="component" value="Unassembled WGS sequence"/>
</dbReference>
<dbReference type="EC" id="1.14.20.7" evidence="3"/>
<evidence type="ECO:0000256" key="4">
    <source>
        <dbReference type="ARBA" id="ARBA00012531"/>
    </source>
</evidence>
<dbReference type="SUPFAM" id="SSF51197">
    <property type="entry name" value="Clavaminate synthase-like"/>
    <property type="match status" value="1"/>
</dbReference>
<dbReference type="InterPro" id="IPR005123">
    <property type="entry name" value="Oxoglu/Fe-dep_dioxygenase_dom"/>
</dbReference>
<comment type="pathway">
    <text evidence="2">Alkene biosynthesis; ethylene biosynthesis via 2-oxoglutarate.</text>
</comment>
<evidence type="ECO:0000256" key="1">
    <source>
        <dbReference type="ARBA" id="ARBA00001954"/>
    </source>
</evidence>
<dbReference type="PANTHER" id="PTHR47990">
    <property type="entry name" value="2-OXOGLUTARATE (2OG) AND FE(II)-DEPENDENT OXYGENASE SUPERFAMILY PROTEIN-RELATED"/>
    <property type="match status" value="1"/>
</dbReference>
<dbReference type="EMBL" id="FWXB01000001">
    <property type="protein sequence ID" value="SMC10577.1"/>
    <property type="molecule type" value="Genomic_DNA"/>
</dbReference>
<evidence type="ECO:0000256" key="8">
    <source>
        <dbReference type="ARBA" id="ARBA00031282"/>
    </source>
</evidence>
<evidence type="ECO:0000313" key="14">
    <source>
        <dbReference type="Proteomes" id="UP000193224"/>
    </source>
</evidence>
<feature type="domain" description="Fe2OG dioxygenase" evidence="12">
    <location>
        <begin position="151"/>
        <end position="257"/>
    </location>
</feature>
<evidence type="ECO:0000256" key="2">
    <source>
        <dbReference type="ARBA" id="ARBA00004767"/>
    </source>
</evidence>
<dbReference type="GO" id="GO:0102276">
    <property type="term" value="F:2-oxoglutarate oxygenase/decarboxylase (ethylene-forming) activity"/>
    <property type="evidence" value="ECO:0007669"/>
    <property type="project" value="UniProtKB-EC"/>
</dbReference>
<evidence type="ECO:0000256" key="10">
    <source>
        <dbReference type="ARBA" id="ARBA00049359"/>
    </source>
</evidence>
<dbReference type="PROSITE" id="PS51471">
    <property type="entry name" value="FE2OG_OXY"/>
    <property type="match status" value="1"/>
</dbReference>
<evidence type="ECO:0000313" key="13">
    <source>
        <dbReference type="EMBL" id="SMC10577.1"/>
    </source>
</evidence>
<keyword evidence="11" id="KW-0408">Iron</keyword>
<dbReference type="InterPro" id="IPR027443">
    <property type="entry name" value="IPNS-like_sf"/>
</dbReference>
<organism evidence="13 14">
    <name type="scientific">Roseovarius aestuarii</name>
    <dbReference type="NCBI Taxonomy" id="475083"/>
    <lineage>
        <taxon>Bacteria</taxon>
        <taxon>Pseudomonadati</taxon>
        <taxon>Pseudomonadota</taxon>
        <taxon>Alphaproteobacteria</taxon>
        <taxon>Rhodobacterales</taxon>
        <taxon>Roseobacteraceae</taxon>
        <taxon>Roseovarius</taxon>
    </lineage>
</organism>
<keyword evidence="14" id="KW-1185">Reference proteome</keyword>
<sequence>MSTMSEFEVLAVSPKDPDAAERFAKSLRETGFAVIKDHDIDMSEIQAMYDSWSGYFAGDGKLSDATQAGDPAGYFGYKSENAKGRAQKDLKEFYHVYQERHVPPECDAVTRKFHASLIGLGETLLGWLDQVSPPEVTGKLSMPFTKMVEGSQDHLLRVLHYPPLPDDVEPGEVRAAAHGDINLITLLVTGSEPGLQAQDVNGAWHDIPCGTGYINVNAGDMLEQASRKYYPSTVHRVINPPKQKNQSRYSLPLFMHPRPEVQLAHQTAGEFLQQRLKEIGQAG</sequence>
<dbReference type="GO" id="GO:0009693">
    <property type="term" value="P:ethylene biosynthetic process"/>
    <property type="evidence" value="ECO:0007669"/>
    <property type="project" value="UniProtKB-KW"/>
</dbReference>
<evidence type="ECO:0000256" key="5">
    <source>
        <dbReference type="ARBA" id="ARBA00019045"/>
    </source>
</evidence>
<proteinExistence type="inferred from homology"/>
<dbReference type="InterPro" id="IPR026992">
    <property type="entry name" value="DIOX_N"/>
</dbReference>
<accession>A0A1X7BLS6</accession>
<keyword evidence="11" id="KW-0560">Oxidoreductase</keyword>
<dbReference type="Pfam" id="PF03171">
    <property type="entry name" value="2OG-FeII_Oxy"/>
    <property type="match status" value="1"/>
</dbReference>
<evidence type="ECO:0000256" key="6">
    <source>
        <dbReference type="ARBA" id="ARBA00022666"/>
    </source>
</evidence>
<evidence type="ECO:0000259" key="12">
    <source>
        <dbReference type="PROSITE" id="PS51471"/>
    </source>
</evidence>
<comment type="cofactor">
    <cofactor evidence="1">
        <name>Fe(2+)</name>
        <dbReference type="ChEBI" id="CHEBI:29033"/>
    </cofactor>
</comment>
<comment type="similarity">
    <text evidence="11">Belongs to the iron/ascorbate-dependent oxidoreductase family.</text>
</comment>
<gene>
    <name evidence="13" type="ORF">ROA7745_00384</name>
</gene>
<dbReference type="GO" id="GO:0046872">
    <property type="term" value="F:metal ion binding"/>
    <property type="evidence" value="ECO:0007669"/>
    <property type="project" value="UniProtKB-KW"/>
</dbReference>
<reference evidence="13 14" key="1">
    <citation type="submission" date="2017-03" db="EMBL/GenBank/DDBJ databases">
        <authorList>
            <person name="Afonso C.L."/>
            <person name="Miller P.J."/>
            <person name="Scott M.A."/>
            <person name="Spackman E."/>
            <person name="Goraichik I."/>
            <person name="Dimitrov K.M."/>
            <person name="Suarez D.L."/>
            <person name="Swayne D.E."/>
        </authorList>
    </citation>
    <scope>NUCLEOTIDE SEQUENCE [LARGE SCALE GENOMIC DNA]</scope>
    <source>
        <strain evidence="13 14">CECT 7745</strain>
    </source>
</reference>
<keyword evidence="11" id="KW-0479">Metal-binding</keyword>
<dbReference type="InterPro" id="IPR050231">
    <property type="entry name" value="Iron_ascorbate_oxido_reductase"/>
</dbReference>
<dbReference type="EC" id="1.13.12.19" evidence="4"/>
<name>A0A1X7BLS6_9RHOB</name>
<dbReference type="Pfam" id="PF14226">
    <property type="entry name" value="DIOX_N"/>
    <property type="match status" value="1"/>
</dbReference>
<dbReference type="InterPro" id="IPR044861">
    <property type="entry name" value="IPNS-like_FE2OG_OXY"/>
</dbReference>
<dbReference type="Gene3D" id="2.60.120.330">
    <property type="entry name" value="B-lactam Antibiotic, Isopenicillin N Synthase, Chain"/>
    <property type="match status" value="1"/>
</dbReference>
<evidence type="ECO:0000256" key="3">
    <source>
        <dbReference type="ARBA" id="ARBA00012293"/>
    </source>
</evidence>
<keyword evidence="6" id="KW-0266">Ethylene biosynthesis</keyword>
<evidence type="ECO:0000256" key="11">
    <source>
        <dbReference type="RuleBase" id="RU003682"/>
    </source>
</evidence>
<protein>
    <recommendedName>
        <fullName evidence="5">2-oxoglutarate-dependent ethylene/succinate-forming enzyme</fullName>
        <ecNumber evidence="4">1.13.12.19</ecNumber>
        <ecNumber evidence="3">1.14.20.7</ecNumber>
    </recommendedName>
    <alternativeName>
        <fullName evidence="7">2-oxoglutarate dioxygenase (ethylene-forming)</fullName>
    </alternativeName>
    <alternativeName>
        <fullName evidence="8">2-oxoglutarate/L-arginine monooxygenase/decarboxylase (succinate-forming)</fullName>
    </alternativeName>
</protein>
<dbReference type="AlphaFoldDB" id="A0A1X7BLS6"/>
<comment type="catalytic activity">
    <reaction evidence="9">
        <text>2-oxoglutarate + O2 + 2 H(+) = ethene + 3 CO2 + H2O</text>
        <dbReference type="Rhea" id="RHEA:31523"/>
        <dbReference type="ChEBI" id="CHEBI:15377"/>
        <dbReference type="ChEBI" id="CHEBI:15378"/>
        <dbReference type="ChEBI" id="CHEBI:15379"/>
        <dbReference type="ChEBI" id="CHEBI:16526"/>
        <dbReference type="ChEBI" id="CHEBI:16810"/>
        <dbReference type="ChEBI" id="CHEBI:18153"/>
        <dbReference type="EC" id="1.13.12.19"/>
    </reaction>
</comment>